<feature type="region of interest" description="Disordered" evidence="1">
    <location>
        <begin position="1"/>
        <end position="34"/>
    </location>
</feature>
<keyword evidence="3" id="KW-1185">Reference proteome</keyword>
<accession>A0AAV4CGX5</accession>
<proteinExistence type="predicted"/>
<dbReference type="EMBL" id="BLXT01006518">
    <property type="protein sequence ID" value="GFO31999.1"/>
    <property type="molecule type" value="Genomic_DNA"/>
</dbReference>
<organism evidence="2 3">
    <name type="scientific">Plakobranchus ocellatus</name>
    <dbReference type="NCBI Taxonomy" id="259542"/>
    <lineage>
        <taxon>Eukaryota</taxon>
        <taxon>Metazoa</taxon>
        <taxon>Spiralia</taxon>
        <taxon>Lophotrochozoa</taxon>
        <taxon>Mollusca</taxon>
        <taxon>Gastropoda</taxon>
        <taxon>Heterobranchia</taxon>
        <taxon>Euthyneura</taxon>
        <taxon>Panpulmonata</taxon>
        <taxon>Sacoglossa</taxon>
        <taxon>Placobranchoidea</taxon>
        <taxon>Plakobranchidae</taxon>
        <taxon>Plakobranchus</taxon>
    </lineage>
</organism>
<name>A0AAV4CGX5_9GAST</name>
<evidence type="ECO:0000313" key="3">
    <source>
        <dbReference type="Proteomes" id="UP000735302"/>
    </source>
</evidence>
<feature type="compositionally biased region" description="Polar residues" evidence="1">
    <location>
        <begin position="13"/>
        <end position="34"/>
    </location>
</feature>
<gene>
    <name evidence="2" type="ORF">PoB_005850400</name>
</gene>
<evidence type="ECO:0000313" key="2">
    <source>
        <dbReference type="EMBL" id="GFO31999.1"/>
    </source>
</evidence>
<comment type="caution">
    <text evidence="2">The sequence shown here is derived from an EMBL/GenBank/DDBJ whole genome shotgun (WGS) entry which is preliminary data.</text>
</comment>
<dbReference type="AlphaFoldDB" id="A0AAV4CGX5"/>
<protein>
    <submittedName>
        <fullName evidence="2">Uncharacterized protein</fullName>
    </submittedName>
</protein>
<reference evidence="2 3" key="1">
    <citation type="journal article" date="2021" name="Elife">
        <title>Chloroplast acquisition without the gene transfer in kleptoplastic sea slugs, Plakobranchus ocellatus.</title>
        <authorList>
            <person name="Maeda T."/>
            <person name="Takahashi S."/>
            <person name="Yoshida T."/>
            <person name="Shimamura S."/>
            <person name="Takaki Y."/>
            <person name="Nagai Y."/>
            <person name="Toyoda A."/>
            <person name="Suzuki Y."/>
            <person name="Arimoto A."/>
            <person name="Ishii H."/>
            <person name="Satoh N."/>
            <person name="Nishiyama T."/>
            <person name="Hasebe M."/>
            <person name="Maruyama T."/>
            <person name="Minagawa J."/>
            <person name="Obokata J."/>
            <person name="Shigenobu S."/>
        </authorList>
    </citation>
    <scope>NUCLEOTIDE SEQUENCE [LARGE SCALE GENOMIC DNA]</scope>
</reference>
<sequence length="96" mass="10392">MNSLNEVPFLQKPPSTAALNARANNGSGYTQTGNNKTAGGACVSKILEPSTPCFDTKHWVVSVNRSQCPESARRLLSISWLHPVHCGFENGDFLFA</sequence>
<dbReference type="Proteomes" id="UP000735302">
    <property type="component" value="Unassembled WGS sequence"/>
</dbReference>
<evidence type="ECO:0000256" key="1">
    <source>
        <dbReference type="SAM" id="MobiDB-lite"/>
    </source>
</evidence>